<dbReference type="RefSeq" id="XP_067079953.1">
    <property type="nucleotide sequence ID" value="XM_067223852.1"/>
</dbReference>
<protein>
    <submittedName>
        <fullName evidence="7">Ubiquitin-conjugating enzyme E2, putative</fullName>
    </submittedName>
</protein>
<dbReference type="FunFam" id="3.10.110.10:FF:000090">
    <property type="entry name" value="Ubiquitin-conjugating enzyme E2-17 kDa"/>
    <property type="match status" value="1"/>
</dbReference>
<feature type="region of interest" description="Disordered" evidence="5">
    <location>
        <begin position="207"/>
        <end position="226"/>
    </location>
</feature>
<feature type="compositionally biased region" description="Acidic residues" evidence="5">
    <location>
        <begin position="215"/>
        <end position="226"/>
    </location>
</feature>
<reference evidence="7" key="1">
    <citation type="submission" date="2016-09" db="EMBL/GenBank/DDBJ databases">
        <authorList>
            <person name="Hebert L."/>
            <person name="Moumen B."/>
        </authorList>
    </citation>
    <scope>NUCLEOTIDE SEQUENCE [LARGE SCALE GENOMIC DNA]</scope>
    <source>
        <strain evidence="7">OVI</strain>
    </source>
</reference>
<feature type="domain" description="UBC core" evidence="6">
    <location>
        <begin position="64"/>
        <end position="210"/>
    </location>
</feature>
<evidence type="ECO:0000259" key="6">
    <source>
        <dbReference type="PROSITE" id="PS50127"/>
    </source>
</evidence>
<dbReference type="GO" id="GO:0005524">
    <property type="term" value="F:ATP binding"/>
    <property type="evidence" value="ECO:0007669"/>
    <property type="project" value="UniProtKB-UniRule"/>
</dbReference>
<dbReference type="PROSITE" id="PS50127">
    <property type="entry name" value="UBC_2"/>
    <property type="match status" value="1"/>
</dbReference>
<name>A0A1G4I9L2_TRYEQ</name>
<gene>
    <name evidence="7" type="ORF">TEOVI_000918400</name>
</gene>
<dbReference type="InterPro" id="IPR016135">
    <property type="entry name" value="UBQ-conjugating_enzyme/RWD"/>
</dbReference>
<evidence type="ECO:0000313" key="7">
    <source>
        <dbReference type="EMBL" id="SCU68878.1"/>
    </source>
</evidence>
<keyword evidence="1" id="KW-0808">Transferase</keyword>
<evidence type="ECO:0000256" key="5">
    <source>
        <dbReference type="SAM" id="MobiDB-lite"/>
    </source>
</evidence>
<comment type="caution">
    <text evidence="7">The sequence shown here is derived from an EMBL/GenBank/DDBJ whole genome shotgun (WGS) entry which is preliminary data.</text>
</comment>
<feature type="active site" description="Glycyl thioester intermediate" evidence="3">
    <location>
        <position position="148"/>
    </location>
</feature>
<dbReference type="SMART" id="SM00212">
    <property type="entry name" value="UBCc"/>
    <property type="match status" value="1"/>
</dbReference>
<dbReference type="InterPro" id="IPR000608">
    <property type="entry name" value="UBC"/>
</dbReference>
<keyword evidence="2 4" id="KW-0833">Ubl conjugation pathway</keyword>
<dbReference type="Proteomes" id="UP000195570">
    <property type="component" value="Unassembled WGS sequence"/>
</dbReference>
<dbReference type="VEuPathDB" id="TriTrypDB:TEOVI_000918400"/>
<sequence>MDNESTNEAAINISRQTARVAIDGEETAPHGIEVTAEAEAEAEAVVRSIPQPQATVENSHNFASAQRRLMNDLQVIHMNKCEQFWTRPLEGDLFQWKAVVLGPDGTAWEGGVFKLLLQFPPEYPFSPPSVRFTTKIFHPNVYGNGDICLDTLKDKWCPSLSVESVLLMIISLLSDPNPNSAANAEAASMYVQSRDKYEERVRRVVEESLEQSFSDADDDDATEGAE</sequence>
<dbReference type="InterPro" id="IPR050113">
    <property type="entry name" value="Ub_conjugating_enzyme"/>
</dbReference>
<keyword evidence="4" id="KW-0547">Nucleotide-binding</keyword>
<dbReference type="Gene3D" id="3.10.110.10">
    <property type="entry name" value="Ubiquitin Conjugating Enzyme"/>
    <property type="match status" value="1"/>
</dbReference>
<accession>A0A1G4I9L2</accession>
<dbReference type="PANTHER" id="PTHR24067">
    <property type="entry name" value="UBIQUITIN-CONJUGATING ENZYME E2"/>
    <property type="match status" value="1"/>
</dbReference>
<organism evidence="7 8">
    <name type="scientific">Trypanosoma equiperdum</name>
    <dbReference type="NCBI Taxonomy" id="5694"/>
    <lineage>
        <taxon>Eukaryota</taxon>
        <taxon>Discoba</taxon>
        <taxon>Euglenozoa</taxon>
        <taxon>Kinetoplastea</taxon>
        <taxon>Metakinetoplastina</taxon>
        <taxon>Trypanosomatida</taxon>
        <taxon>Trypanosomatidae</taxon>
        <taxon>Trypanosoma</taxon>
    </lineage>
</organism>
<evidence type="ECO:0000256" key="2">
    <source>
        <dbReference type="ARBA" id="ARBA00022786"/>
    </source>
</evidence>
<dbReference type="InterPro" id="IPR023313">
    <property type="entry name" value="UBQ-conjugating_AS"/>
</dbReference>
<dbReference type="EMBL" id="CZPT02001091">
    <property type="protein sequence ID" value="SCU68878.1"/>
    <property type="molecule type" value="Genomic_DNA"/>
</dbReference>
<dbReference type="GO" id="GO:0016740">
    <property type="term" value="F:transferase activity"/>
    <property type="evidence" value="ECO:0007669"/>
    <property type="project" value="UniProtKB-KW"/>
</dbReference>
<evidence type="ECO:0000256" key="1">
    <source>
        <dbReference type="ARBA" id="ARBA00022679"/>
    </source>
</evidence>
<keyword evidence="4" id="KW-0067">ATP-binding</keyword>
<evidence type="ECO:0000313" key="8">
    <source>
        <dbReference type="Proteomes" id="UP000195570"/>
    </source>
</evidence>
<proteinExistence type="inferred from homology"/>
<dbReference type="Pfam" id="PF00179">
    <property type="entry name" value="UQ_con"/>
    <property type="match status" value="1"/>
</dbReference>
<keyword evidence="8" id="KW-1185">Reference proteome</keyword>
<comment type="similarity">
    <text evidence="4">Belongs to the ubiquitin-conjugating enzyme family.</text>
</comment>
<dbReference type="SUPFAM" id="SSF54495">
    <property type="entry name" value="UBC-like"/>
    <property type="match status" value="1"/>
</dbReference>
<dbReference type="GeneID" id="92383118"/>
<evidence type="ECO:0000256" key="4">
    <source>
        <dbReference type="RuleBase" id="RU362109"/>
    </source>
</evidence>
<dbReference type="PROSITE" id="PS00183">
    <property type="entry name" value="UBC_1"/>
    <property type="match status" value="1"/>
</dbReference>
<dbReference type="AlphaFoldDB" id="A0A1G4I9L2"/>
<evidence type="ECO:0000256" key="3">
    <source>
        <dbReference type="PROSITE-ProRule" id="PRU10133"/>
    </source>
</evidence>